<evidence type="ECO:0000256" key="12">
    <source>
        <dbReference type="ARBA" id="ARBA00023136"/>
    </source>
</evidence>
<evidence type="ECO:0000259" key="20">
    <source>
        <dbReference type="PROSITE" id="PS50839"/>
    </source>
</evidence>
<dbReference type="Gene3D" id="3.30.450.20">
    <property type="entry name" value="PAS domain"/>
    <property type="match status" value="1"/>
</dbReference>
<dbReference type="Gene3D" id="3.30.565.10">
    <property type="entry name" value="Histidine kinase-like ATPase, C-terminal domain"/>
    <property type="match status" value="1"/>
</dbReference>
<evidence type="ECO:0000259" key="17">
    <source>
        <dbReference type="PROSITE" id="PS50110"/>
    </source>
</evidence>
<dbReference type="GO" id="GO:0009927">
    <property type="term" value="F:histidine phosphotransfer kinase activity"/>
    <property type="evidence" value="ECO:0007669"/>
    <property type="project" value="TreeGrafter"/>
</dbReference>
<dbReference type="Pfam" id="PF02518">
    <property type="entry name" value="HATPase_c"/>
    <property type="match status" value="1"/>
</dbReference>
<evidence type="ECO:0000256" key="1">
    <source>
        <dbReference type="ARBA" id="ARBA00000085"/>
    </source>
</evidence>
<dbReference type="InterPro" id="IPR005467">
    <property type="entry name" value="His_kinase_dom"/>
</dbReference>
<keyword evidence="13" id="KW-0131">Cell cycle</keyword>
<dbReference type="PANTHER" id="PTHR43047:SF72">
    <property type="entry name" value="OSMOSENSING HISTIDINE PROTEIN KINASE SLN1"/>
    <property type="match status" value="1"/>
</dbReference>
<dbReference type="Pfam" id="PF08447">
    <property type="entry name" value="PAS_3"/>
    <property type="match status" value="1"/>
</dbReference>
<dbReference type="InterPro" id="IPR003661">
    <property type="entry name" value="HisK_dim/P_dom"/>
</dbReference>
<feature type="domain" description="Histidine kinase" evidence="16">
    <location>
        <begin position="515"/>
        <end position="730"/>
    </location>
</feature>
<evidence type="ECO:0000259" key="19">
    <source>
        <dbReference type="PROSITE" id="PS50113"/>
    </source>
</evidence>
<dbReference type="SMART" id="SM00086">
    <property type="entry name" value="PAC"/>
    <property type="match status" value="1"/>
</dbReference>
<dbReference type="SMART" id="SM01079">
    <property type="entry name" value="CHASE"/>
    <property type="match status" value="1"/>
</dbReference>
<dbReference type="EMBL" id="CP048620">
    <property type="protein sequence ID" value="QPJ66684.1"/>
    <property type="molecule type" value="Genomic_DNA"/>
</dbReference>
<keyword evidence="9" id="KW-0067">ATP-binding</keyword>
<dbReference type="KEGG" id="nva:G3M78_15255"/>
<dbReference type="Proteomes" id="UP000594464">
    <property type="component" value="Chromosome"/>
</dbReference>
<evidence type="ECO:0000313" key="22">
    <source>
        <dbReference type="Proteomes" id="UP000594464"/>
    </source>
</evidence>
<dbReference type="InterPro" id="IPR013655">
    <property type="entry name" value="PAS_fold_3"/>
</dbReference>
<feature type="domain" description="PAS" evidence="18">
    <location>
        <begin position="368"/>
        <end position="440"/>
    </location>
</feature>
<evidence type="ECO:0000256" key="8">
    <source>
        <dbReference type="ARBA" id="ARBA00022777"/>
    </source>
</evidence>
<evidence type="ECO:0000256" key="6">
    <source>
        <dbReference type="ARBA" id="ARBA00022692"/>
    </source>
</evidence>
<dbReference type="SMART" id="SM00388">
    <property type="entry name" value="HisKA"/>
    <property type="match status" value="1"/>
</dbReference>
<dbReference type="CDD" id="cd00130">
    <property type="entry name" value="PAS"/>
    <property type="match status" value="1"/>
</dbReference>
<dbReference type="Pfam" id="PF00072">
    <property type="entry name" value="Response_reg"/>
    <property type="match status" value="1"/>
</dbReference>
<name>A0A7T0C4X8_9BACT</name>
<evidence type="ECO:0000256" key="14">
    <source>
        <dbReference type="PROSITE-ProRule" id="PRU00169"/>
    </source>
</evidence>
<dbReference type="SUPFAM" id="SSF55785">
    <property type="entry name" value="PYP-like sensor domain (PAS domain)"/>
    <property type="match status" value="1"/>
</dbReference>
<evidence type="ECO:0000256" key="5">
    <source>
        <dbReference type="ARBA" id="ARBA00022679"/>
    </source>
</evidence>
<dbReference type="PROSITE" id="PS50839">
    <property type="entry name" value="CHASE"/>
    <property type="match status" value="1"/>
</dbReference>
<keyword evidence="5" id="KW-0808">Transferase</keyword>
<dbReference type="SUPFAM" id="SSF52172">
    <property type="entry name" value="CheY-like"/>
    <property type="match status" value="1"/>
</dbReference>
<dbReference type="GO" id="GO:0000155">
    <property type="term" value="F:phosphorelay sensor kinase activity"/>
    <property type="evidence" value="ECO:0007669"/>
    <property type="project" value="InterPro"/>
</dbReference>
<dbReference type="GO" id="GO:0005524">
    <property type="term" value="F:ATP binding"/>
    <property type="evidence" value="ECO:0007669"/>
    <property type="project" value="UniProtKB-KW"/>
</dbReference>
<dbReference type="AlphaFoldDB" id="A0A7T0C4X8"/>
<keyword evidence="10 15" id="KW-1133">Transmembrane helix</keyword>
<protein>
    <recommendedName>
        <fullName evidence="3">histidine kinase</fullName>
        <ecNumber evidence="3">2.7.13.3</ecNumber>
    </recommendedName>
</protein>
<evidence type="ECO:0000259" key="18">
    <source>
        <dbReference type="PROSITE" id="PS50112"/>
    </source>
</evidence>
<keyword evidence="7" id="KW-0547">Nucleotide-binding</keyword>
<dbReference type="SMART" id="SM00448">
    <property type="entry name" value="REC"/>
    <property type="match status" value="1"/>
</dbReference>
<dbReference type="Gene3D" id="1.10.287.130">
    <property type="match status" value="1"/>
</dbReference>
<dbReference type="PROSITE" id="PS50109">
    <property type="entry name" value="HIS_KIN"/>
    <property type="match status" value="1"/>
</dbReference>
<accession>A0A7T0C4X8</accession>
<dbReference type="InterPro" id="IPR001610">
    <property type="entry name" value="PAC"/>
</dbReference>
<dbReference type="InterPro" id="IPR000700">
    <property type="entry name" value="PAS-assoc_C"/>
</dbReference>
<proteinExistence type="predicted"/>
<dbReference type="PROSITE" id="PS50110">
    <property type="entry name" value="RESPONSE_REGULATORY"/>
    <property type="match status" value="1"/>
</dbReference>
<keyword evidence="4 14" id="KW-0597">Phosphoprotein</keyword>
<keyword evidence="12 15" id="KW-0472">Membrane</keyword>
<organism evidence="21 22">
    <name type="scientific">Candidatus Nitrohelix vancouverensis</name>
    <dbReference type="NCBI Taxonomy" id="2705534"/>
    <lineage>
        <taxon>Bacteria</taxon>
        <taxon>Pseudomonadati</taxon>
        <taxon>Nitrospinota/Tectimicrobiota group</taxon>
        <taxon>Nitrospinota</taxon>
        <taxon>Nitrospinia</taxon>
        <taxon>Nitrospinales</taxon>
        <taxon>Nitrospinaceae</taxon>
        <taxon>Candidatus Nitrohelix</taxon>
    </lineage>
</organism>
<dbReference type="GO" id="GO:0005886">
    <property type="term" value="C:plasma membrane"/>
    <property type="evidence" value="ECO:0007669"/>
    <property type="project" value="TreeGrafter"/>
</dbReference>
<comment type="catalytic activity">
    <reaction evidence="1">
        <text>ATP + protein L-histidine = ADP + protein N-phospho-L-histidine.</text>
        <dbReference type="EC" id="2.7.13.3"/>
    </reaction>
</comment>
<evidence type="ECO:0000256" key="3">
    <source>
        <dbReference type="ARBA" id="ARBA00012438"/>
    </source>
</evidence>
<dbReference type="InterPro" id="IPR035965">
    <property type="entry name" value="PAS-like_dom_sf"/>
</dbReference>
<evidence type="ECO:0000256" key="4">
    <source>
        <dbReference type="ARBA" id="ARBA00022553"/>
    </source>
</evidence>
<dbReference type="Pfam" id="PF00512">
    <property type="entry name" value="HisKA"/>
    <property type="match status" value="1"/>
</dbReference>
<evidence type="ECO:0000313" key="21">
    <source>
        <dbReference type="EMBL" id="QPJ66684.1"/>
    </source>
</evidence>
<evidence type="ECO:0000256" key="9">
    <source>
        <dbReference type="ARBA" id="ARBA00022840"/>
    </source>
</evidence>
<keyword evidence="8" id="KW-0418">Kinase</keyword>
<dbReference type="SUPFAM" id="SSF55874">
    <property type="entry name" value="ATPase domain of HSP90 chaperone/DNA topoisomerase II/histidine kinase"/>
    <property type="match status" value="1"/>
</dbReference>
<feature type="transmembrane region" description="Helical" evidence="15">
    <location>
        <begin position="24"/>
        <end position="43"/>
    </location>
</feature>
<dbReference type="SUPFAM" id="SSF47384">
    <property type="entry name" value="Homodimeric domain of signal transducing histidine kinase"/>
    <property type="match status" value="1"/>
</dbReference>
<feature type="transmembrane region" description="Helical" evidence="15">
    <location>
        <begin position="328"/>
        <end position="348"/>
    </location>
</feature>
<dbReference type="CDD" id="cd00082">
    <property type="entry name" value="HisKA"/>
    <property type="match status" value="1"/>
</dbReference>
<dbReference type="InterPro" id="IPR006189">
    <property type="entry name" value="CHASE_dom"/>
</dbReference>
<evidence type="ECO:0000256" key="10">
    <source>
        <dbReference type="ARBA" id="ARBA00022989"/>
    </source>
</evidence>
<evidence type="ECO:0000256" key="2">
    <source>
        <dbReference type="ARBA" id="ARBA00004370"/>
    </source>
</evidence>
<dbReference type="FunFam" id="3.30.565.10:FF:000010">
    <property type="entry name" value="Sensor histidine kinase RcsC"/>
    <property type="match status" value="1"/>
</dbReference>
<gene>
    <name evidence="21" type="ORF">G3M78_15255</name>
</gene>
<comment type="subcellular location">
    <subcellularLocation>
        <location evidence="2">Membrane</location>
    </subcellularLocation>
</comment>
<feature type="modified residue" description="4-aspartylphosphate" evidence="14">
    <location>
        <position position="804"/>
    </location>
</feature>
<reference evidence="22" key="1">
    <citation type="submission" date="2020-02" db="EMBL/GenBank/DDBJ databases">
        <title>Genomic and physiological characterization of two novel Nitrospinaceae genera.</title>
        <authorList>
            <person name="Mueller A.J."/>
            <person name="Jung M.-Y."/>
            <person name="Strachan C.R."/>
            <person name="Herbold C.W."/>
            <person name="Kirkegaard R.H."/>
            <person name="Daims H."/>
        </authorList>
    </citation>
    <scope>NUCLEOTIDE SEQUENCE [LARGE SCALE GENOMIC DNA]</scope>
</reference>
<dbReference type="InterPro" id="IPR042240">
    <property type="entry name" value="CHASE_sf"/>
</dbReference>
<evidence type="ECO:0000256" key="11">
    <source>
        <dbReference type="ARBA" id="ARBA00023012"/>
    </source>
</evidence>
<dbReference type="PANTHER" id="PTHR43047">
    <property type="entry name" value="TWO-COMPONENT HISTIDINE PROTEIN KINASE"/>
    <property type="match status" value="1"/>
</dbReference>
<feature type="domain" description="PAC" evidence="19">
    <location>
        <begin position="444"/>
        <end position="497"/>
    </location>
</feature>
<dbReference type="InterPro" id="IPR036890">
    <property type="entry name" value="HATPase_C_sf"/>
</dbReference>
<dbReference type="PRINTS" id="PR00344">
    <property type="entry name" value="BCTRLSENSOR"/>
</dbReference>
<dbReference type="Pfam" id="PF03924">
    <property type="entry name" value="CHASE"/>
    <property type="match status" value="1"/>
</dbReference>
<dbReference type="InterPro" id="IPR003594">
    <property type="entry name" value="HATPase_dom"/>
</dbReference>
<dbReference type="InterPro" id="IPR001789">
    <property type="entry name" value="Sig_transdc_resp-reg_receiver"/>
</dbReference>
<dbReference type="InterPro" id="IPR036097">
    <property type="entry name" value="HisK_dim/P_sf"/>
</dbReference>
<dbReference type="PROSITE" id="PS50113">
    <property type="entry name" value="PAC"/>
    <property type="match status" value="1"/>
</dbReference>
<dbReference type="InterPro" id="IPR011006">
    <property type="entry name" value="CheY-like_superfamily"/>
</dbReference>
<dbReference type="Gene3D" id="3.40.50.2300">
    <property type="match status" value="1"/>
</dbReference>
<feature type="domain" description="Response regulatory" evidence="17">
    <location>
        <begin position="755"/>
        <end position="871"/>
    </location>
</feature>
<evidence type="ECO:0000259" key="16">
    <source>
        <dbReference type="PROSITE" id="PS50109"/>
    </source>
</evidence>
<dbReference type="InterPro" id="IPR004358">
    <property type="entry name" value="Sig_transdc_His_kin-like_C"/>
</dbReference>
<dbReference type="InterPro" id="IPR000014">
    <property type="entry name" value="PAS"/>
</dbReference>
<evidence type="ECO:0000256" key="7">
    <source>
        <dbReference type="ARBA" id="ARBA00022741"/>
    </source>
</evidence>
<dbReference type="CDD" id="cd16922">
    <property type="entry name" value="HATPase_EvgS-ArcB-TorS-like"/>
    <property type="match status" value="1"/>
</dbReference>
<keyword evidence="11" id="KW-0902">Two-component regulatory system</keyword>
<dbReference type="Gene3D" id="3.30.450.350">
    <property type="entry name" value="CHASE domain"/>
    <property type="match status" value="1"/>
</dbReference>
<evidence type="ECO:0000256" key="15">
    <source>
        <dbReference type="SAM" id="Phobius"/>
    </source>
</evidence>
<dbReference type="CDD" id="cd17546">
    <property type="entry name" value="REC_hyHK_CKI1_RcsC-like"/>
    <property type="match status" value="1"/>
</dbReference>
<evidence type="ECO:0000256" key="13">
    <source>
        <dbReference type="ARBA" id="ARBA00023306"/>
    </source>
</evidence>
<feature type="domain" description="CHASE" evidence="20">
    <location>
        <begin position="86"/>
        <end position="310"/>
    </location>
</feature>
<dbReference type="PROSITE" id="PS50112">
    <property type="entry name" value="PAS"/>
    <property type="match status" value="1"/>
</dbReference>
<dbReference type="FunFam" id="1.10.287.130:FF:000038">
    <property type="entry name" value="Sensory transduction histidine kinase"/>
    <property type="match status" value="1"/>
</dbReference>
<dbReference type="EC" id="2.7.13.3" evidence="3"/>
<dbReference type="SMART" id="SM00387">
    <property type="entry name" value="HATPase_c"/>
    <property type="match status" value="1"/>
</dbReference>
<dbReference type="NCBIfam" id="TIGR00229">
    <property type="entry name" value="sensory_box"/>
    <property type="match status" value="1"/>
</dbReference>
<sequence>MAEISEKQIFDKPDSLWRSHREKLAWVILILDLVITFLFWDSVKEAVYNDAKTRFDFRVEQIHASVDERMATYEQMLRGGIGLFIASTEVTRDDWRTYVEALEMEERFPGIQGLGYSEVVQSEEKEEHTRKIQAEGFPDYTIKPSGERDVYTSIIYLEPFNLRNRQAFGYDMFSQSVRREAMEKARDTGRTAITGKVTLVQEIDEDVQSGFLMYLPLYKKGLPVATEAQRRNAIRGYVYSAFRMGNLMAGILGPKAEDVGFKIYDGGAVHEESLMYRSYRWNGGEPENLDNHILLAEKTMDLYGRQWTVQYASLPGFEASINSHKSNFVLVFGGIFSALCFFVIHGAFTTRRQAIQYANEMFHALKDNEERLSYALEGTNDGLWDWNIEKADVYFSPRRMSMFGYEPGEFPADVEAWNQKIHPDDLHVAMNAMQEHLNGDTPFYQAEYRIRSKNGSWVWTLDRGKVVKRDAQGKPLRIVGTNTDLSLQKFTEEKLMLAITEAEQANRGKSVFLANMSHEIRTPLNAILGYAQILLRKGGFDSDTTNAIKTIDRSGNNLLGLINEILDLSKIDAGKMEVNATDFDLQELVQNISGMFEMRCEEKSLAWRVDGVTETCVVYGDEGKVRQILTNLIGNAVKFTDSGSVSLKVTPLQNDLYLFEVVDTGKGIPEKDQDVIFEPFRQETEGFQKGGTGLGLAICQKQLELMHSELNLDSELGKGSRFYFALSLPATKNSAPLRVGIHDKVMHLAKGYTVKALVVDDVEENREVLSSLLEVIGADVKRAVNGLEALRQIRLDPPDIVFMDMRMPVMGGREAILEIQKEFGPEKFKIVVITASVLGHQGGEYKKLKVHDFISKPFREEQIFSCLKNLLDIEFEYEQENEDDETDNDSLAPIIFLPEEILLRLTTAAETCNITELEEIVLELNRDDETIEKFSNRLKELMRVYDMEKILELLKTVQKLG</sequence>
<keyword evidence="6 15" id="KW-0812">Transmembrane</keyword>